<keyword evidence="1" id="KW-0812">Transmembrane</keyword>
<dbReference type="Proteomes" id="UP001400965">
    <property type="component" value="Unassembled WGS sequence"/>
</dbReference>
<dbReference type="EMBL" id="BAAACP010000010">
    <property type="protein sequence ID" value="GAA0864485.1"/>
    <property type="molecule type" value="Genomic_DNA"/>
</dbReference>
<accession>A0ABN1M6B8</accession>
<dbReference type="RefSeq" id="WP_346045160.1">
    <property type="nucleotide sequence ID" value="NZ_BAAACP010000010.1"/>
</dbReference>
<dbReference type="PANTHER" id="PTHR10587:SF125">
    <property type="entry name" value="POLYSACCHARIDE DEACETYLASE YHEN-RELATED"/>
    <property type="match status" value="1"/>
</dbReference>
<keyword evidence="4" id="KW-1185">Reference proteome</keyword>
<keyword evidence="1" id="KW-1133">Transmembrane helix</keyword>
<organism evidence="3 4">
    <name type="scientific">Paraclostridium tenue</name>
    <dbReference type="NCBI Taxonomy" id="1737"/>
    <lineage>
        <taxon>Bacteria</taxon>
        <taxon>Bacillati</taxon>
        <taxon>Bacillota</taxon>
        <taxon>Clostridia</taxon>
        <taxon>Peptostreptococcales</taxon>
        <taxon>Peptostreptococcaceae</taxon>
        <taxon>Paraclostridium</taxon>
    </lineage>
</organism>
<protein>
    <submittedName>
        <fullName evidence="3">Polysaccharide deacetylase family protein</fullName>
    </submittedName>
</protein>
<gene>
    <name evidence="3" type="ORF">GCM10008917_18150</name>
</gene>
<feature type="transmembrane region" description="Helical" evidence="1">
    <location>
        <begin position="7"/>
        <end position="25"/>
    </location>
</feature>
<dbReference type="SUPFAM" id="SSF88713">
    <property type="entry name" value="Glycoside hydrolase/deacetylase"/>
    <property type="match status" value="1"/>
</dbReference>
<dbReference type="InterPro" id="IPR011330">
    <property type="entry name" value="Glyco_hydro/deAcase_b/a-brl"/>
</dbReference>
<dbReference type="InterPro" id="IPR002509">
    <property type="entry name" value="NODB_dom"/>
</dbReference>
<keyword evidence="1" id="KW-0472">Membrane</keyword>
<reference evidence="3 4" key="1">
    <citation type="journal article" date="2019" name="Int. J. Syst. Evol. Microbiol.">
        <title>The Global Catalogue of Microorganisms (GCM) 10K type strain sequencing project: providing services to taxonomists for standard genome sequencing and annotation.</title>
        <authorList>
            <consortium name="The Broad Institute Genomics Platform"/>
            <consortium name="The Broad Institute Genome Sequencing Center for Infectious Disease"/>
            <person name="Wu L."/>
            <person name="Ma J."/>
        </authorList>
    </citation>
    <scope>NUCLEOTIDE SEQUENCE [LARGE SCALE GENOMIC DNA]</scope>
    <source>
        <strain evidence="3 4">JCM 6486</strain>
    </source>
</reference>
<dbReference type="CDD" id="cd10944">
    <property type="entry name" value="CE4_SmPgdA_like"/>
    <property type="match status" value="1"/>
</dbReference>
<proteinExistence type="predicted"/>
<sequence>MNRRIKPIFLNLFIVVVLLFLIFITCDNIIETSKSYDEKEIVLLNSENMTLTQLMISVTKINERGPKPKPEKVAYITIDDGPSKYTNEILDILQKNDIKATFFMIDKNMNRYSNELKRIDSDGHSLGFHSVSHDINVLYKTPKTTVSEFDKCNNSLEEITNETSKLIRLPYGSKPYAPKESYDALVEAGYKIWDWNLDTQDWRATDKEIIKNVNTYLGQHKEVVLLMHEKEQSVKALQGMINILKENGYTILPIEEQDNPKNFWKQNLTN</sequence>
<evidence type="ECO:0000313" key="3">
    <source>
        <dbReference type="EMBL" id="GAA0864485.1"/>
    </source>
</evidence>
<name>A0ABN1M6B8_9FIRM</name>
<dbReference type="InterPro" id="IPR050248">
    <property type="entry name" value="Polysacc_deacetylase_ArnD"/>
</dbReference>
<dbReference type="Pfam" id="PF01522">
    <property type="entry name" value="Polysacc_deac_1"/>
    <property type="match status" value="1"/>
</dbReference>
<evidence type="ECO:0000259" key="2">
    <source>
        <dbReference type="PROSITE" id="PS51677"/>
    </source>
</evidence>
<evidence type="ECO:0000313" key="4">
    <source>
        <dbReference type="Proteomes" id="UP001400965"/>
    </source>
</evidence>
<dbReference type="PROSITE" id="PS51677">
    <property type="entry name" value="NODB"/>
    <property type="match status" value="1"/>
</dbReference>
<dbReference type="PANTHER" id="PTHR10587">
    <property type="entry name" value="GLYCOSYL TRANSFERASE-RELATED"/>
    <property type="match status" value="1"/>
</dbReference>
<comment type="caution">
    <text evidence="3">The sequence shown here is derived from an EMBL/GenBank/DDBJ whole genome shotgun (WGS) entry which is preliminary data.</text>
</comment>
<dbReference type="Gene3D" id="3.20.20.370">
    <property type="entry name" value="Glycoside hydrolase/deacetylase"/>
    <property type="match status" value="1"/>
</dbReference>
<evidence type="ECO:0000256" key="1">
    <source>
        <dbReference type="SAM" id="Phobius"/>
    </source>
</evidence>
<feature type="domain" description="NodB homology" evidence="2">
    <location>
        <begin position="72"/>
        <end position="252"/>
    </location>
</feature>